<evidence type="ECO:0000256" key="9">
    <source>
        <dbReference type="RuleBase" id="RU363032"/>
    </source>
</evidence>
<dbReference type="GO" id="GO:0042956">
    <property type="term" value="P:maltodextrin transmembrane transport"/>
    <property type="evidence" value="ECO:0007669"/>
    <property type="project" value="TreeGrafter"/>
</dbReference>
<feature type="transmembrane region" description="Helical" evidence="9">
    <location>
        <begin position="295"/>
        <end position="318"/>
    </location>
</feature>
<feature type="transmembrane region" description="Helical" evidence="9">
    <location>
        <begin position="498"/>
        <end position="519"/>
    </location>
</feature>
<dbReference type="RefSeq" id="WP_211800528.1">
    <property type="nucleotide sequence ID" value="NZ_JAGSCS010000005.1"/>
</dbReference>
<evidence type="ECO:0000256" key="4">
    <source>
        <dbReference type="ARBA" id="ARBA00022475"/>
    </source>
</evidence>
<organism evidence="12 13">
    <name type="scientific">Proteiniclasticum sediminis</name>
    <dbReference type="NCBI Taxonomy" id="2804028"/>
    <lineage>
        <taxon>Bacteria</taxon>
        <taxon>Bacillati</taxon>
        <taxon>Bacillota</taxon>
        <taxon>Clostridia</taxon>
        <taxon>Eubacteriales</taxon>
        <taxon>Clostridiaceae</taxon>
        <taxon>Proteiniclasticum</taxon>
    </lineage>
</organism>
<dbReference type="Gene3D" id="1.10.3720.10">
    <property type="entry name" value="MetI-like"/>
    <property type="match status" value="1"/>
</dbReference>
<evidence type="ECO:0000256" key="10">
    <source>
        <dbReference type="SAM" id="Coils"/>
    </source>
</evidence>
<dbReference type="Proteomes" id="UP000675379">
    <property type="component" value="Unassembled WGS sequence"/>
</dbReference>
<evidence type="ECO:0000256" key="2">
    <source>
        <dbReference type="ARBA" id="ARBA00009047"/>
    </source>
</evidence>
<keyword evidence="8 9" id="KW-0472">Membrane</keyword>
<dbReference type="PANTHER" id="PTHR47314:SF1">
    <property type="entry name" value="MALTOSE_MALTODEXTRIN TRANSPORT SYSTEM PERMEASE PROTEIN MALF"/>
    <property type="match status" value="1"/>
</dbReference>
<evidence type="ECO:0000313" key="13">
    <source>
        <dbReference type="Proteomes" id="UP000675379"/>
    </source>
</evidence>
<dbReference type="AlphaFoldDB" id="A0A941HPY4"/>
<feature type="transmembrane region" description="Helical" evidence="9">
    <location>
        <begin position="339"/>
        <end position="362"/>
    </location>
</feature>
<dbReference type="SUPFAM" id="SSF161098">
    <property type="entry name" value="MetI-like"/>
    <property type="match status" value="1"/>
</dbReference>
<sequence>MKYSKLLVDDIGRTYERKNRYLQEIATLEEKIREAAPGEKNNWKTQLKELISQKNTHPYNVALADFLRKERHFKAEQKALVEEFAKTLDKGLSPEVQSLEKRRKGAALAEEFYREFRELSYDADYAYKEASIELKLLPSIIWNIQRLEGELRDAQLDYPEGNAEEIRKNIEAFKGEQKALLDQKTAALKQKRSAGLISEKALKNGIGELKKDYKYLTMIKTYEDPEKAKRELVKSKKYELKNYIRVNKRILNADIADARRNTPVEVTKTLPVNTALSFLFPGLGQILNKQYVKALFFFLGLVFIYAIAIPYALGYGNYQGKGIAGLISLAAGGKRVDKSLIFMIEGIIAIFLLIFALGMYLVNFFDVKGVEKGMIKGIRPKNWYETRTTIEDEGFPILVSMPALVVTVFIVLVPIMTAILLSFTGMDPNRQSKFPWVGLTNYKLIALGQGLAGSVFWQIFAWTLIWTVCATTLAIAIGFGLALIANNPRIRFKGFFRLVYLLPWAVPAFITIMFFSIMFSNTGALTQIVKNVFNVTIDFKNDTLWTRTILIFLQGWLGSSYVFLLSTGVLQAIPEDLYEAADIDGANTWQKTRRITLPMVLFQTAPLLVTQYTFNFNNFSIIYLFNGGGPFNPTKYGNLAGSTDILISYIYKLTMDNQYQAVGAAITIVISLGLMFVAFLGFRNSKAFKEERL</sequence>
<dbReference type="EMBL" id="JAGSCS010000005">
    <property type="protein sequence ID" value="MBR0575864.1"/>
    <property type="molecule type" value="Genomic_DNA"/>
</dbReference>
<dbReference type="GO" id="GO:1990060">
    <property type="term" value="C:maltose transport complex"/>
    <property type="evidence" value="ECO:0007669"/>
    <property type="project" value="TreeGrafter"/>
</dbReference>
<evidence type="ECO:0000256" key="8">
    <source>
        <dbReference type="ARBA" id="ARBA00023136"/>
    </source>
</evidence>
<feature type="transmembrane region" description="Helical" evidence="9">
    <location>
        <begin position="595"/>
        <end position="614"/>
    </location>
</feature>
<feature type="coiled-coil region" evidence="10">
    <location>
        <begin position="144"/>
        <end position="183"/>
    </location>
</feature>
<dbReference type="PANTHER" id="PTHR47314">
    <property type="entry name" value="MALTOSE/MALTODEXTRIN TRANSPORT SYSTEM PERMEASE PROTEIN MALF"/>
    <property type="match status" value="1"/>
</dbReference>
<evidence type="ECO:0000256" key="1">
    <source>
        <dbReference type="ARBA" id="ARBA00004651"/>
    </source>
</evidence>
<feature type="transmembrane region" description="Helical" evidence="9">
    <location>
        <begin position="549"/>
        <end position="574"/>
    </location>
</feature>
<keyword evidence="13" id="KW-1185">Reference proteome</keyword>
<evidence type="ECO:0000256" key="3">
    <source>
        <dbReference type="ARBA" id="ARBA00022448"/>
    </source>
</evidence>
<evidence type="ECO:0000256" key="7">
    <source>
        <dbReference type="ARBA" id="ARBA00022989"/>
    </source>
</evidence>
<dbReference type="InterPro" id="IPR035906">
    <property type="entry name" value="MetI-like_sf"/>
</dbReference>
<feature type="transmembrane region" description="Helical" evidence="9">
    <location>
        <begin position="465"/>
        <end position="486"/>
    </location>
</feature>
<keyword evidence="3 9" id="KW-0813">Transport</keyword>
<evidence type="ECO:0000313" key="12">
    <source>
        <dbReference type="EMBL" id="MBR0575864.1"/>
    </source>
</evidence>
<feature type="transmembrane region" description="Helical" evidence="9">
    <location>
        <begin position="442"/>
        <end position="459"/>
    </location>
</feature>
<dbReference type="Pfam" id="PF00528">
    <property type="entry name" value="BPD_transp_1"/>
    <property type="match status" value="1"/>
</dbReference>
<name>A0A941HPY4_9CLOT</name>
<feature type="transmembrane region" description="Helical" evidence="9">
    <location>
        <begin position="661"/>
        <end position="682"/>
    </location>
</feature>
<feature type="domain" description="ABC transmembrane type-1" evidence="11">
    <location>
        <begin position="460"/>
        <end position="681"/>
    </location>
</feature>
<evidence type="ECO:0000259" key="11">
    <source>
        <dbReference type="PROSITE" id="PS50928"/>
    </source>
</evidence>
<feature type="transmembrane region" description="Helical" evidence="9">
    <location>
        <begin position="397"/>
        <end position="421"/>
    </location>
</feature>
<keyword evidence="6 9" id="KW-0812">Transmembrane</keyword>
<reference evidence="12" key="1">
    <citation type="submission" date="2021-04" db="EMBL/GenBank/DDBJ databases">
        <title>Proteiniclasticum sedimins sp. nov., an obligate anaerobic bacterium isolated from anaerobic sludge.</title>
        <authorList>
            <person name="Liu J."/>
        </authorList>
    </citation>
    <scope>NUCLEOTIDE SEQUENCE</scope>
    <source>
        <strain evidence="12">BAD-10</strain>
    </source>
</reference>
<accession>A0A941HPY4</accession>
<gene>
    <name evidence="12" type="ORF">KCG48_05845</name>
</gene>
<keyword evidence="7 9" id="KW-1133">Transmembrane helix</keyword>
<evidence type="ECO:0000256" key="5">
    <source>
        <dbReference type="ARBA" id="ARBA00022597"/>
    </source>
</evidence>
<proteinExistence type="inferred from homology"/>
<keyword evidence="10" id="KW-0175">Coiled coil</keyword>
<dbReference type="InterPro" id="IPR000515">
    <property type="entry name" value="MetI-like"/>
</dbReference>
<comment type="caution">
    <text evidence="12">The sequence shown here is derived from an EMBL/GenBank/DDBJ whole genome shotgun (WGS) entry which is preliminary data.</text>
</comment>
<comment type="subcellular location">
    <subcellularLocation>
        <location evidence="1 9">Cell membrane</location>
        <topology evidence="1 9">Multi-pass membrane protein</topology>
    </subcellularLocation>
</comment>
<dbReference type="PROSITE" id="PS50928">
    <property type="entry name" value="ABC_TM1"/>
    <property type="match status" value="1"/>
</dbReference>
<evidence type="ECO:0000256" key="6">
    <source>
        <dbReference type="ARBA" id="ARBA00022692"/>
    </source>
</evidence>
<dbReference type="CDD" id="cd06261">
    <property type="entry name" value="TM_PBP2"/>
    <property type="match status" value="1"/>
</dbReference>
<keyword evidence="4" id="KW-1003">Cell membrane</keyword>
<comment type="similarity">
    <text evidence="2">Belongs to the binding-protein-dependent transport system permease family. MalFG subfamily.</text>
</comment>
<dbReference type="GO" id="GO:0015423">
    <property type="term" value="F:ABC-type maltose transporter activity"/>
    <property type="evidence" value="ECO:0007669"/>
    <property type="project" value="TreeGrafter"/>
</dbReference>
<keyword evidence="5" id="KW-0762">Sugar transport</keyword>
<protein>
    <submittedName>
        <fullName evidence="12">ABC transporter permease subunit</fullName>
    </submittedName>
</protein>